<feature type="compositionally biased region" description="Pro residues" evidence="1">
    <location>
        <begin position="79"/>
        <end position="89"/>
    </location>
</feature>
<name>A0A8S1GVH7_9PELO</name>
<dbReference type="EMBL" id="CAJGYM010000006">
    <property type="protein sequence ID" value="CAD6187577.1"/>
    <property type="molecule type" value="Genomic_DNA"/>
</dbReference>
<keyword evidence="3" id="KW-1185">Reference proteome</keyword>
<organism evidence="2 3">
    <name type="scientific">Caenorhabditis auriculariae</name>
    <dbReference type="NCBI Taxonomy" id="2777116"/>
    <lineage>
        <taxon>Eukaryota</taxon>
        <taxon>Metazoa</taxon>
        <taxon>Ecdysozoa</taxon>
        <taxon>Nematoda</taxon>
        <taxon>Chromadorea</taxon>
        <taxon>Rhabditida</taxon>
        <taxon>Rhabditina</taxon>
        <taxon>Rhabditomorpha</taxon>
        <taxon>Rhabditoidea</taxon>
        <taxon>Rhabditidae</taxon>
        <taxon>Peloderinae</taxon>
        <taxon>Caenorhabditis</taxon>
    </lineage>
</organism>
<protein>
    <submittedName>
        <fullName evidence="2">Uncharacterized protein</fullName>
    </submittedName>
</protein>
<proteinExistence type="predicted"/>
<evidence type="ECO:0000313" key="2">
    <source>
        <dbReference type="EMBL" id="CAD6187577.1"/>
    </source>
</evidence>
<feature type="region of interest" description="Disordered" evidence="1">
    <location>
        <begin position="71"/>
        <end position="134"/>
    </location>
</feature>
<sequence length="134" mass="15383">MPTVPSVEERKAFRFCLELLAVAQINQPLSIISQHLQMFNRGLMSSTVEERRLMVQFSQEHAFFRDALDSYFIRTPGPNDTPTPRPRPTPRPEPRRRSKRIQAQKNVATRKSLPRKAKTSAKPNTGNGSRRAKK</sequence>
<dbReference type="AlphaFoldDB" id="A0A8S1GVH7"/>
<evidence type="ECO:0000256" key="1">
    <source>
        <dbReference type="SAM" id="MobiDB-lite"/>
    </source>
</evidence>
<evidence type="ECO:0000313" key="3">
    <source>
        <dbReference type="Proteomes" id="UP000835052"/>
    </source>
</evidence>
<dbReference type="Proteomes" id="UP000835052">
    <property type="component" value="Unassembled WGS sequence"/>
</dbReference>
<reference evidence="2" key="1">
    <citation type="submission" date="2020-10" db="EMBL/GenBank/DDBJ databases">
        <authorList>
            <person name="Kikuchi T."/>
        </authorList>
    </citation>
    <scope>NUCLEOTIDE SEQUENCE</scope>
    <source>
        <strain evidence="2">NKZ352</strain>
    </source>
</reference>
<comment type="caution">
    <text evidence="2">The sequence shown here is derived from an EMBL/GenBank/DDBJ whole genome shotgun (WGS) entry which is preliminary data.</text>
</comment>
<gene>
    <name evidence="2" type="ORF">CAUJ_LOCUS3496</name>
</gene>
<accession>A0A8S1GVH7</accession>